<feature type="transmembrane region" description="Helical" evidence="1">
    <location>
        <begin position="6"/>
        <end position="27"/>
    </location>
</feature>
<evidence type="ECO:0000313" key="2">
    <source>
        <dbReference type="EMBL" id="QWT56560.1"/>
    </source>
</evidence>
<sequence>MDAAKLIGDVGSVLIVAMVALMIWMNFQVGKHWAERVKQRRSLSYLNYPRVGGLREYLTRPAAMLNGVFGEQVKREMTPIWFFYQFGGFLILVNLLYMLWYKIGTYF</sequence>
<reference evidence="2" key="1">
    <citation type="submission" date="2021-03" db="EMBL/GenBank/DDBJ databases">
        <authorList>
            <person name="Tong Y."/>
            <person name="Zhang W."/>
            <person name="Tian F."/>
            <person name="Li J."/>
            <person name="He X."/>
        </authorList>
    </citation>
    <scope>NUCLEOTIDE SEQUENCE</scope>
</reference>
<evidence type="ECO:0000313" key="3">
    <source>
        <dbReference type="Proteomes" id="UP000693765"/>
    </source>
</evidence>
<proteinExistence type="predicted"/>
<protein>
    <submittedName>
        <fullName evidence="2">Uncharacterized protein</fullName>
    </submittedName>
</protein>
<evidence type="ECO:0000256" key="1">
    <source>
        <dbReference type="SAM" id="Phobius"/>
    </source>
</evidence>
<keyword evidence="1" id="KW-1133">Transmembrane helix</keyword>
<feature type="transmembrane region" description="Helical" evidence="1">
    <location>
        <begin position="81"/>
        <end position="101"/>
    </location>
</feature>
<accession>A0A8F2F3Y1</accession>
<name>A0A8F2F3Y1_9CAUD</name>
<organism evidence="2 3">
    <name type="scientific">Stenotrophomonas phage BUCT598</name>
    <dbReference type="NCBI Taxonomy" id="2834253"/>
    <lineage>
        <taxon>Viruses</taxon>
        <taxon>Duplodnaviria</taxon>
        <taxon>Heunggongvirae</taxon>
        <taxon>Uroviricota</taxon>
        <taxon>Caudoviricetes</taxon>
        <taxon>Autographivirales</taxon>
        <taxon>Autonotataviridae</taxon>
        <taxon>Gujervirinae</taxon>
        <taxon>Smasvirus</taxon>
        <taxon>Smasvirus BUCT598</taxon>
    </lineage>
</organism>
<keyword evidence="3" id="KW-1185">Reference proteome</keyword>
<dbReference type="EMBL" id="MW831865">
    <property type="protein sequence ID" value="QWT56560.1"/>
    <property type="molecule type" value="Genomic_DNA"/>
</dbReference>
<keyword evidence="1" id="KW-0812">Transmembrane</keyword>
<keyword evidence="1" id="KW-0472">Membrane</keyword>
<dbReference type="Proteomes" id="UP000693765">
    <property type="component" value="Segment"/>
</dbReference>